<dbReference type="PATRIC" id="fig|1223523.3.peg.144"/>
<dbReference type="Proteomes" id="UP000011740">
    <property type="component" value="Unassembled WGS sequence"/>
</dbReference>
<dbReference type="InterPro" id="IPR015943">
    <property type="entry name" value="WD40/YVTN_repeat-like_dom_sf"/>
</dbReference>
<comment type="caution">
    <text evidence="2">The sequence shown here is derived from an EMBL/GenBank/DDBJ whole genome shotgun (WGS) entry which is preliminary data.</text>
</comment>
<dbReference type="EMBL" id="AORZ01000001">
    <property type="protein sequence ID" value="EMF02665.1"/>
    <property type="molecule type" value="Genomic_DNA"/>
</dbReference>
<dbReference type="PANTHER" id="PTHR34512">
    <property type="entry name" value="CELL SURFACE PROTEIN"/>
    <property type="match status" value="1"/>
</dbReference>
<feature type="domain" description="Pyrrolo-quinoline quinone repeat" evidence="1">
    <location>
        <begin position="73"/>
        <end position="183"/>
    </location>
</feature>
<feature type="domain" description="Pyrrolo-quinoline quinone repeat" evidence="1">
    <location>
        <begin position="10"/>
        <end position="70"/>
    </location>
</feature>
<gene>
    <name evidence="2" type="ORF">H340_00680</name>
</gene>
<dbReference type="Pfam" id="PF13360">
    <property type="entry name" value="PQQ_2"/>
    <property type="match status" value="2"/>
</dbReference>
<evidence type="ECO:0000313" key="2">
    <source>
        <dbReference type="EMBL" id="EMF02665.1"/>
    </source>
</evidence>
<proteinExistence type="predicted"/>
<dbReference type="InterPro" id="IPR018391">
    <property type="entry name" value="PQQ_b-propeller_rpt"/>
</dbReference>
<dbReference type="eggNOG" id="COG1520">
    <property type="taxonomic scope" value="Bacteria"/>
</dbReference>
<dbReference type="InterPro" id="IPR002372">
    <property type="entry name" value="PQQ_rpt_dom"/>
</dbReference>
<dbReference type="SUPFAM" id="SSF50998">
    <property type="entry name" value="Quinoprotein alcohol dehydrogenase-like"/>
    <property type="match status" value="1"/>
</dbReference>
<dbReference type="STRING" id="1223523.H340_00680"/>
<dbReference type="AlphaFoldDB" id="M3BSJ2"/>
<evidence type="ECO:0000313" key="3">
    <source>
        <dbReference type="Proteomes" id="UP000011740"/>
    </source>
</evidence>
<dbReference type="PANTHER" id="PTHR34512:SF30">
    <property type="entry name" value="OUTER MEMBRANE PROTEIN ASSEMBLY FACTOR BAMB"/>
    <property type="match status" value="1"/>
</dbReference>
<accession>M3BSJ2</accession>
<dbReference type="SMART" id="SM00564">
    <property type="entry name" value="PQQ"/>
    <property type="match status" value="2"/>
</dbReference>
<name>M3BSJ2_STRM1</name>
<organism evidence="2 3">
    <name type="scientific">Streptomyces mobaraensis (strain ATCC 29032 / DSM 40847 / JCM 4168 / NBRC 13819 / NCIMB 11159 / IPCR 16-22)</name>
    <dbReference type="NCBI Taxonomy" id="1223523"/>
    <lineage>
        <taxon>Bacteria</taxon>
        <taxon>Bacillati</taxon>
        <taxon>Actinomycetota</taxon>
        <taxon>Actinomycetes</taxon>
        <taxon>Kitasatosporales</taxon>
        <taxon>Streptomycetaceae</taxon>
        <taxon>Streptomyces</taxon>
    </lineage>
</organism>
<sequence length="403" mass="43248">MTAHPPPLTVEADTDAGLWTLSVPGDGLGLPGIAGDAVYVPVGEDQLAAVDARTGRIRWCAGGITEPDAAGAVRAGRAVVVPTAREHSRSGFTALDAATGEVLWKRRKSGLNRPAAAGSAVVLWNDSEDDRSTITGVDGATGETLWEDEYDRIYSLLVRGDLVVLDTASHRALDARTGKEIWHGGGAGTLLAENGPSDAAVFHAWHRFGSLTRHATRTGEELGRVSFPPRVLKPSPYVDPVLVGGGRALFSESFGRRVRVYAYGTERAAWPVADLKLGLRRFSTFRGPAVCVDDWAYVVTWRDRLYGADVTGRRGLRRLATTAPDGTVLKEPKEITAGPRHVFVSGDGTVAGLREGHVLWVAATNRWSHRIVPLGPDRVLFPSTDGRHSHLHCADAETGRRIG</sequence>
<dbReference type="InterPro" id="IPR011047">
    <property type="entry name" value="Quinoprotein_ADH-like_sf"/>
</dbReference>
<reference evidence="2 3" key="1">
    <citation type="journal article" date="2013" name="Genome Announc.">
        <title>Whole-Genome Shotgun Assembly and Analysis of the Genome of Streptomyces mobaraensis DSM 40847, a Strain for Industrial Production of Microbial Transglutaminase.</title>
        <authorList>
            <person name="Yang H."/>
            <person name="He T."/>
            <person name="Wu W."/>
            <person name="Zhu W."/>
            <person name="Lu B."/>
            <person name="Sun W."/>
        </authorList>
    </citation>
    <scope>NUCLEOTIDE SEQUENCE [LARGE SCALE GENOMIC DNA]</scope>
    <source>
        <strain evidence="2 3">DSM 40847</strain>
    </source>
</reference>
<dbReference type="RefSeq" id="WP_004937724.1">
    <property type="nucleotide sequence ID" value="NZ_AORZ01000001.1"/>
</dbReference>
<dbReference type="SUPFAM" id="SSF63825">
    <property type="entry name" value="YWTD domain"/>
    <property type="match status" value="1"/>
</dbReference>
<protein>
    <submittedName>
        <fullName evidence="2">Pyrrolo-quinoline quinone</fullName>
    </submittedName>
</protein>
<evidence type="ECO:0000259" key="1">
    <source>
        <dbReference type="Pfam" id="PF13360"/>
    </source>
</evidence>
<dbReference type="Gene3D" id="2.130.10.10">
    <property type="entry name" value="YVTN repeat-like/Quinoprotein amine dehydrogenase"/>
    <property type="match status" value="2"/>
</dbReference>